<dbReference type="Pfam" id="PF04773">
    <property type="entry name" value="FecR"/>
    <property type="match status" value="1"/>
</dbReference>
<dbReference type="InterPro" id="IPR012373">
    <property type="entry name" value="Ferrdict_sens_TM"/>
</dbReference>
<organism evidence="4 5">
    <name type="scientific">Aquimarina celericrescens</name>
    <dbReference type="NCBI Taxonomy" id="1964542"/>
    <lineage>
        <taxon>Bacteria</taxon>
        <taxon>Pseudomonadati</taxon>
        <taxon>Bacteroidota</taxon>
        <taxon>Flavobacteriia</taxon>
        <taxon>Flavobacteriales</taxon>
        <taxon>Flavobacteriaceae</taxon>
        <taxon>Aquimarina</taxon>
    </lineage>
</organism>
<feature type="domain" description="FecR protein" evidence="2">
    <location>
        <begin position="115"/>
        <end position="209"/>
    </location>
</feature>
<dbReference type="InterPro" id="IPR006860">
    <property type="entry name" value="FecR"/>
</dbReference>
<name>A0ABW5AT74_9FLAO</name>
<dbReference type="RefSeq" id="WP_378318266.1">
    <property type="nucleotide sequence ID" value="NZ_JBHUHY010000002.1"/>
</dbReference>
<keyword evidence="5" id="KW-1185">Reference proteome</keyword>
<keyword evidence="1" id="KW-0472">Membrane</keyword>
<evidence type="ECO:0000259" key="2">
    <source>
        <dbReference type="Pfam" id="PF04773"/>
    </source>
</evidence>
<proteinExistence type="predicted"/>
<dbReference type="InterPro" id="IPR032508">
    <property type="entry name" value="FecR_C"/>
</dbReference>
<keyword evidence="1" id="KW-1133">Transmembrane helix</keyword>
<evidence type="ECO:0000256" key="1">
    <source>
        <dbReference type="SAM" id="Phobius"/>
    </source>
</evidence>
<dbReference type="Gene3D" id="3.55.50.30">
    <property type="match status" value="1"/>
</dbReference>
<comment type="caution">
    <text evidence="4">The sequence shown here is derived from an EMBL/GenBank/DDBJ whole genome shotgun (WGS) entry which is preliminary data.</text>
</comment>
<feature type="transmembrane region" description="Helical" evidence="1">
    <location>
        <begin position="74"/>
        <end position="93"/>
    </location>
</feature>
<accession>A0ABW5AT74</accession>
<reference evidence="5" key="1">
    <citation type="journal article" date="2019" name="Int. J. Syst. Evol. Microbiol.">
        <title>The Global Catalogue of Microorganisms (GCM) 10K type strain sequencing project: providing services to taxonomists for standard genome sequencing and annotation.</title>
        <authorList>
            <consortium name="The Broad Institute Genomics Platform"/>
            <consortium name="The Broad Institute Genome Sequencing Center for Infectious Disease"/>
            <person name="Wu L."/>
            <person name="Ma J."/>
        </authorList>
    </citation>
    <scope>NUCLEOTIDE SEQUENCE [LARGE SCALE GENOMIC DNA]</scope>
    <source>
        <strain evidence="5">DT92</strain>
    </source>
</reference>
<evidence type="ECO:0000259" key="3">
    <source>
        <dbReference type="Pfam" id="PF16344"/>
    </source>
</evidence>
<dbReference type="Gene3D" id="2.60.120.1440">
    <property type="match status" value="1"/>
</dbReference>
<dbReference type="PIRSF" id="PIRSF018266">
    <property type="entry name" value="FecR"/>
    <property type="match status" value="1"/>
</dbReference>
<sequence length="324" mass="37052">MQEKDLIRYIKGEANPNEKQSIIEWIKKDAKHQKQYNILKAQYVASNLDLLDDTETNTAYQHFSSKRAANKKKYYYPVAAIAILLPLFTWYVITFSENNSLVTNTDFLKLDTQSIVTQYGDHKTIVLPDGSTVILNSNSSLTYAKNFSDTLRTVTLTGEAFFDIKRDTTKPFIVHTDQLKIRVLGTSFNVKSYPVDENIETTLVTGKVEVLQKSNEAPIVLAPSQKAIFDKEKKDIRINEVDSENVVAWKQGKLVFDKTPLKQVVLDLKRKYSVEFIIESDSLLDYKYTGEFDNLGLEEVLNLLKLSSSIQYTFKNNKIMLSSE</sequence>
<dbReference type="Pfam" id="PF16344">
    <property type="entry name" value="FecR_C"/>
    <property type="match status" value="1"/>
</dbReference>
<feature type="domain" description="Protein FecR C-terminal" evidence="3">
    <location>
        <begin position="253"/>
        <end position="320"/>
    </location>
</feature>
<dbReference type="Proteomes" id="UP001597344">
    <property type="component" value="Unassembled WGS sequence"/>
</dbReference>
<dbReference type="EMBL" id="JBHUHY010000002">
    <property type="protein sequence ID" value="MFD2185302.1"/>
    <property type="molecule type" value="Genomic_DNA"/>
</dbReference>
<protein>
    <submittedName>
        <fullName evidence="4">FecR family protein</fullName>
    </submittedName>
</protein>
<dbReference type="PANTHER" id="PTHR30273:SF2">
    <property type="entry name" value="PROTEIN FECR"/>
    <property type="match status" value="1"/>
</dbReference>
<keyword evidence="1" id="KW-0812">Transmembrane</keyword>
<evidence type="ECO:0000313" key="5">
    <source>
        <dbReference type="Proteomes" id="UP001597344"/>
    </source>
</evidence>
<gene>
    <name evidence="4" type="ORF">ACFSJT_00740</name>
</gene>
<dbReference type="PANTHER" id="PTHR30273">
    <property type="entry name" value="PERIPLASMIC SIGNAL SENSOR AND SIGMA FACTOR ACTIVATOR FECR-RELATED"/>
    <property type="match status" value="1"/>
</dbReference>
<evidence type="ECO:0000313" key="4">
    <source>
        <dbReference type="EMBL" id="MFD2185302.1"/>
    </source>
</evidence>